<name>A0A9C6WUY3_FRAOC</name>
<dbReference type="InterPro" id="IPR048367">
    <property type="entry name" value="TNP-like_RNaseH_C"/>
</dbReference>
<evidence type="ECO:0000313" key="6">
    <source>
        <dbReference type="Proteomes" id="UP000504606"/>
    </source>
</evidence>
<sequence length="944" mass="107406">MFWDKFRTKLRPGFAVPTIFDHPPLTDEQMLRFGVPGNVFFFNGEVSMEVDVADVVDVDEPPPLQSSVPEQPVTPGRKRSRAELEESPIKIEDMKSDSKNPHLDIPPPATPRRSLELLGARERDGSRRMSRAKIAALSGVNQLSPKCSRIAKTALEYRQMAITFRTKLTIAQRSKKNLKKILKRKFLDMVEEIALSPAAKVIVKGEMKNLKKKSKGHRWTLKDKLLWVAVYKRSPAVYRFLRLHLCLPSVSTLKLLLKEVDLQPGISEPFMKLLRKKVQAMKENDKHVVLLFDEIFLRGRLFLNSSKDIVDGFENFGQRGRTNLVADHALVFMVQGIHSKWTQPVAFYFVSKTCPSTMLKLLIQDVVRAVTSVGLNVLGTVSDQGPTNRGAISELRRECGDSIMYKIDGKFLIHLWDVPHILKNIRNNLLTSNLEFGPGKLARWRHLINFFHLDESLCSMSSLTLKHLNHQGRDKMRVSLAAQVLSASVSKFMHALYKCSDGNKLSDCMDFADLCHDVDFYFDICNGPRGSKHTEKEKPHQRANVTPDSFHHAEWEKMYSSLQKWTFIRKTVDRTRHVPFCVIGWMENLKSYKILCKKVFNGSKPLLKVLKLRNLNQDAVENFFCLVRQCCGSSSDLTCSQFIGAVKTCLISRFSKLVTSQKNCLEDGSYFISDLSECLVQKGIDSGIPMPPTEDSLVRGDTPANFGRRVRSAVNNPVHRQGPTRLWSSILPSISSSIKCDSCLALLTTPNRSRDTLFCNLTTAFELYPSQKLVSLFVNIQNIFENCWKKLLNQQSVQASVKEFCGKSVNWSSVFCDDHQNPICWDHILNQVVNQLITLKCRSCNQQIRDGVSRRTRQALSFKNNHGLYPYEEESELCPHDLQLLIGAPNQGHSAFRFLNFSFWVEIFGLLVNFQSSLIWLLVLYVICDVGEQLSSNMLLCHVV</sequence>
<dbReference type="RefSeq" id="XP_052119674.1">
    <property type="nucleotide sequence ID" value="XM_052263714.1"/>
</dbReference>
<feature type="region of interest" description="Disordered" evidence="1">
    <location>
        <begin position="58"/>
        <end position="112"/>
    </location>
</feature>
<keyword evidence="2" id="KW-0812">Transmembrane</keyword>
<keyword evidence="2" id="KW-1133">Transmembrane helix</keyword>
<evidence type="ECO:0000313" key="7">
    <source>
        <dbReference type="RefSeq" id="XP_052119674.1"/>
    </source>
</evidence>
<dbReference type="InterPro" id="IPR048365">
    <property type="entry name" value="TNP-like_RNaseH_N"/>
</dbReference>
<feature type="compositionally biased region" description="Basic and acidic residues" evidence="1">
    <location>
        <begin position="81"/>
        <end position="102"/>
    </location>
</feature>
<gene>
    <name evidence="7" type="primary">LOC113204411</name>
</gene>
<dbReference type="Pfam" id="PF21787">
    <property type="entry name" value="TNP-like_RNaseH_N"/>
    <property type="match status" value="1"/>
</dbReference>
<feature type="domain" description="Transposable element P transposase-like RNase H C-terminal" evidence="5">
    <location>
        <begin position="615"/>
        <end position="645"/>
    </location>
</feature>
<feature type="domain" description="Transposable element P transposase-like GTP-binding insertion" evidence="4">
    <location>
        <begin position="420"/>
        <end position="529"/>
    </location>
</feature>
<evidence type="ECO:0000259" key="5">
    <source>
        <dbReference type="Pfam" id="PF21789"/>
    </source>
</evidence>
<dbReference type="AlphaFoldDB" id="A0A9C6WUY3"/>
<dbReference type="GeneID" id="113204411"/>
<organism evidence="6 7">
    <name type="scientific">Frankliniella occidentalis</name>
    <name type="common">Western flower thrips</name>
    <name type="synonym">Euthrips occidentalis</name>
    <dbReference type="NCBI Taxonomy" id="133901"/>
    <lineage>
        <taxon>Eukaryota</taxon>
        <taxon>Metazoa</taxon>
        <taxon>Ecdysozoa</taxon>
        <taxon>Arthropoda</taxon>
        <taxon>Hexapoda</taxon>
        <taxon>Insecta</taxon>
        <taxon>Pterygota</taxon>
        <taxon>Neoptera</taxon>
        <taxon>Paraneoptera</taxon>
        <taxon>Thysanoptera</taxon>
        <taxon>Terebrantia</taxon>
        <taxon>Thripoidea</taxon>
        <taxon>Thripidae</taxon>
        <taxon>Frankliniella</taxon>
    </lineage>
</organism>
<keyword evidence="6" id="KW-1185">Reference proteome</keyword>
<reference evidence="7" key="1">
    <citation type="submission" date="2025-08" db="UniProtKB">
        <authorList>
            <consortium name="RefSeq"/>
        </authorList>
    </citation>
    <scope>IDENTIFICATION</scope>
    <source>
        <tissue evidence="7">Whole organism</tissue>
    </source>
</reference>
<dbReference type="KEGG" id="foc:113204411"/>
<keyword evidence="2" id="KW-0472">Membrane</keyword>
<evidence type="ECO:0000259" key="3">
    <source>
        <dbReference type="Pfam" id="PF21787"/>
    </source>
</evidence>
<evidence type="ECO:0000256" key="1">
    <source>
        <dbReference type="SAM" id="MobiDB-lite"/>
    </source>
</evidence>
<feature type="transmembrane region" description="Helical" evidence="2">
    <location>
        <begin position="903"/>
        <end position="928"/>
    </location>
</feature>
<evidence type="ECO:0000256" key="2">
    <source>
        <dbReference type="SAM" id="Phobius"/>
    </source>
</evidence>
<evidence type="ECO:0000259" key="4">
    <source>
        <dbReference type="Pfam" id="PF21788"/>
    </source>
</evidence>
<feature type="domain" description="Transposable element P transposase-like RNase H" evidence="3">
    <location>
        <begin position="263"/>
        <end position="395"/>
    </location>
</feature>
<dbReference type="Pfam" id="PF21789">
    <property type="entry name" value="TNP-like_RNaseH_C"/>
    <property type="match status" value="1"/>
</dbReference>
<dbReference type="Pfam" id="PF21788">
    <property type="entry name" value="TNP-like_GBD"/>
    <property type="match status" value="1"/>
</dbReference>
<protein>
    <submittedName>
        <fullName evidence="7">Uncharacterized protein LOC113204411</fullName>
    </submittedName>
</protein>
<dbReference type="Proteomes" id="UP000504606">
    <property type="component" value="Unplaced"/>
</dbReference>
<accession>A0A9C6WUY3</accession>
<dbReference type="OrthoDB" id="8192384at2759"/>
<proteinExistence type="predicted"/>
<dbReference type="InterPro" id="IPR048366">
    <property type="entry name" value="TNP-like_GBD"/>
</dbReference>